<gene>
    <name evidence="1" type="ORF">ACFPT7_01990</name>
</gene>
<dbReference type="RefSeq" id="WP_263334537.1">
    <property type="nucleotide sequence ID" value="NZ_JAGSYH010000002.1"/>
</dbReference>
<dbReference type="EMBL" id="JBHSPH010000001">
    <property type="protein sequence ID" value="MFC5861057.1"/>
    <property type="molecule type" value="Genomic_DNA"/>
</dbReference>
<dbReference type="Proteomes" id="UP001596091">
    <property type="component" value="Unassembled WGS sequence"/>
</dbReference>
<proteinExistence type="predicted"/>
<comment type="caution">
    <text evidence="1">The sequence shown here is derived from an EMBL/GenBank/DDBJ whole genome shotgun (WGS) entry which is preliminary data.</text>
</comment>
<name>A0ABW1ECS1_9BACT</name>
<keyword evidence="2" id="KW-1185">Reference proteome</keyword>
<accession>A0ABW1ECS1</accession>
<organism evidence="1 2">
    <name type="scientific">Acidicapsa dinghuensis</name>
    <dbReference type="NCBI Taxonomy" id="2218256"/>
    <lineage>
        <taxon>Bacteria</taxon>
        <taxon>Pseudomonadati</taxon>
        <taxon>Acidobacteriota</taxon>
        <taxon>Terriglobia</taxon>
        <taxon>Terriglobales</taxon>
        <taxon>Acidobacteriaceae</taxon>
        <taxon>Acidicapsa</taxon>
    </lineage>
</organism>
<reference evidence="2" key="1">
    <citation type="journal article" date="2019" name="Int. J. Syst. Evol. Microbiol.">
        <title>The Global Catalogue of Microorganisms (GCM) 10K type strain sequencing project: providing services to taxonomists for standard genome sequencing and annotation.</title>
        <authorList>
            <consortium name="The Broad Institute Genomics Platform"/>
            <consortium name="The Broad Institute Genome Sequencing Center for Infectious Disease"/>
            <person name="Wu L."/>
            <person name="Ma J."/>
        </authorList>
    </citation>
    <scope>NUCLEOTIDE SEQUENCE [LARGE SCALE GENOMIC DNA]</scope>
    <source>
        <strain evidence="2">JCM 4087</strain>
    </source>
</reference>
<evidence type="ECO:0000313" key="1">
    <source>
        <dbReference type="EMBL" id="MFC5861057.1"/>
    </source>
</evidence>
<evidence type="ECO:0000313" key="2">
    <source>
        <dbReference type="Proteomes" id="UP001596091"/>
    </source>
</evidence>
<protein>
    <submittedName>
        <fullName evidence="1">Uncharacterized protein</fullName>
    </submittedName>
</protein>
<sequence length="72" mass="7505">MPKSTNSSLIAVNVETKTAASKPASISKTCYYRIVSSAHGTTSGSGAGTVANSIVAIFEILRKRKIVFGIES</sequence>